<feature type="coiled-coil region" evidence="1">
    <location>
        <begin position="182"/>
        <end position="212"/>
    </location>
</feature>
<feature type="region of interest" description="Disordered" evidence="2">
    <location>
        <begin position="133"/>
        <end position="156"/>
    </location>
</feature>
<dbReference type="InterPro" id="IPR008978">
    <property type="entry name" value="HSP20-like_chaperone"/>
</dbReference>
<dbReference type="PROSITE" id="PS51203">
    <property type="entry name" value="CS"/>
    <property type="match status" value="1"/>
</dbReference>
<keyword evidence="1" id="KW-0175">Coiled coil</keyword>
<evidence type="ECO:0000256" key="1">
    <source>
        <dbReference type="SAM" id="Coils"/>
    </source>
</evidence>
<dbReference type="InterPro" id="IPR007052">
    <property type="entry name" value="CS_dom"/>
</dbReference>
<gene>
    <name evidence="4" type="primary">ATOM69</name>
</gene>
<dbReference type="InterPro" id="IPR006597">
    <property type="entry name" value="Sel1-like"/>
</dbReference>
<reference evidence="4" key="1">
    <citation type="submission" date="2018-05" db="EMBL/GenBank/DDBJ databases">
        <title>Genome-wide identification and phylogeny of proteins bearing alpha-crystallin domain-like unveil eight evolutionarily conserved protein families, including the small heat shock proteins, in protists of Kinetoplastea.</title>
        <authorList>
            <person name="Costa-Martins A.G."/>
            <person name="Lima L."/>
            <person name="Alves J.M.P."/>
            <person name="Serrano M.G."/>
            <person name="Buck G.A."/>
            <person name="Camargo E.P."/>
            <person name="Teixeira M.M.G."/>
        </authorList>
    </citation>
    <scope>NUCLEOTIDE SEQUENCE</scope>
    <source>
        <strain evidence="4">HF955202.1_13022</strain>
    </source>
</reference>
<feature type="domain" description="CS" evidence="3">
    <location>
        <begin position="7"/>
        <end position="98"/>
    </location>
</feature>
<proteinExistence type="predicted"/>
<feature type="non-terminal residue" evidence="4">
    <location>
        <position position="614"/>
    </location>
</feature>
<feature type="compositionally biased region" description="Basic and acidic residues" evidence="2">
    <location>
        <begin position="138"/>
        <end position="153"/>
    </location>
</feature>
<dbReference type="InterPro" id="IPR011990">
    <property type="entry name" value="TPR-like_helical_dom_sf"/>
</dbReference>
<evidence type="ECO:0000256" key="2">
    <source>
        <dbReference type="SAM" id="MobiDB-lite"/>
    </source>
</evidence>
<name>A0A4P2U3K4_9TRYP</name>
<dbReference type="SMART" id="SM00671">
    <property type="entry name" value="SEL1"/>
    <property type="match status" value="2"/>
</dbReference>
<dbReference type="Gene3D" id="2.60.40.790">
    <property type="match status" value="1"/>
</dbReference>
<dbReference type="EMBL" id="MH422200">
    <property type="protein sequence ID" value="AXL07966.1"/>
    <property type="molecule type" value="Genomic_DNA"/>
</dbReference>
<accession>A0A4P2U3K4</accession>
<dbReference type="Gene3D" id="1.25.40.10">
    <property type="entry name" value="Tetratricopeptide repeat domain"/>
    <property type="match status" value="1"/>
</dbReference>
<evidence type="ECO:0000313" key="4">
    <source>
        <dbReference type="EMBL" id="AXL07966.1"/>
    </source>
</evidence>
<dbReference type="AlphaFoldDB" id="A0A4P2U3K4"/>
<dbReference type="SUPFAM" id="SSF49764">
    <property type="entry name" value="HSP20-like chaperones"/>
    <property type="match status" value="1"/>
</dbReference>
<evidence type="ECO:0000259" key="3">
    <source>
        <dbReference type="PROSITE" id="PS51203"/>
    </source>
</evidence>
<protein>
    <submittedName>
        <fullName evidence="4">ATOM69 protein</fullName>
    </submittedName>
</protein>
<sequence length="614" mass="69145">MLIPTTLSIGDATWSQSEDNESVLEIQIPNIVPTNARPRDLCVEIKDSAVLCISHAGKRLLQWRLHSAVNNEVEWRVDNAVVVLDLEKKVPTVWSCLLDLPLSEDDSLLTPLDEINRMFTQYFPMLPPVVDDESEPMAAEKVKDEPQEIKENKGDDDDLDKLLQEAADEIVMDKKDETDTYSAFVRAELENYKREEEEVKKKRAELDVQANDPSDPAVAQVSKDQVKILDKILFLHNECRKLRSQPVSLENFIQCTKLDLQKARVNIGETGESENEEYKTEEEKSLSAADLIKCGLHFLEDKDVKTCLHYLRLAAIHHQSDQATMLLYNIYSQLESPRGSSLLLNRALDDTNPSASANQKLGELYDKGERHFLPLFPAALYFFERAAKLGSVSAMLSLSQLWLRGSTESTLASETEIDLQKDIPKYHAWLKKAIDRGCGSAYFVKGCMHIKGENGVEKSYEKAKHYITIASRAQPELSKRAVQLPAMLEQLRKEEEEAAGKTSKTNLNRLSQNVEEEDSLQVTPSVARLNMLTKAAPSEVAGAPIRRFKKSFGGSASRRLFWEKTCMMGTVAYGVYSLAFPLRVMILPFVYSILGSIVEVVPWLANQNADTSLF</sequence>
<dbReference type="SUPFAM" id="SSF81901">
    <property type="entry name" value="HCP-like"/>
    <property type="match status" value="2"/>
</dbReference>
<organism evidence="4">
    <name type="scientific">Phytomonas sp</name>
    <dbReference type="NCBI Taxonomy" id="28007"/>
    <lineage>
        <taxon>Eukaryota</taxon>
        <taxon>Discoba</taxon>
        <taxon>Euglenozoa</taxon>
        <taxon>Kinetoplastea</taxon>
        <taxon>Metakinetoplastina</taxon>
        <taxon>Trypanosomatida</taxon>
        <taxon>Trypanosomatidae</taxon>
        <taxon>Phytomonas</taxon>
    </lineage>
</organism>